<proteinExistence type="predicted"/>
<dbReference type="Gene3D" id="3.30.1150.10">
    <property type="match status" value="1"/>
</dbReference>
<gene>
    <name evidence="2" type="ORF">H8N03_01420</name>
</gene>
<keyword evidence="1" id="KW-0732">Signal</keyword>
<feature type="signal peptide" evidence="1">
    <location>
        <begin position="1"/>
        <end position="18"/>
    </location>
</feature>
<evidence type="ECO:0000313" key="2">
    <source>
        <dbReference type="EMBL" id="MBC5781582.1"/>
    </source>
</evidence>
<dbReference type="PROSITE" id="PS51257">
    <property type="entry name" value="PROKAR_LIPOPROTEIN"/>
    <property type="match status" value="1"/>
</dbReference>
<evidence type="ECO:0008006" key="4">
    <source>
        <dbReference type="Google" id="ProtNLM"/>
    </source>
</evidence>
<protein>
    <recommendedName>
        <fullName evidence="4">Lipoprotein</fullName>
    </recommendedName>
</protein>
<sequence>MRHTVLAAAAALVLAACAAPRPSPFPPDPGRVGAGPTCGPQQYPFQALQDFQRGQAIVRAQVGPDSRLVNPVLEEAPMNQYLAAGALDAVRQCSLPQARPGSDVRLLVAYDFHGQNEYLPNGVVTVLFAPLPAR</sequence>
<name>A0A923MPQ3_9BURK</name>
<dbReference type="EMBL" id="JACORT010000001">
    <property type="protein sequence ID" value="MBC5781582.1"/>
    <property type="molecule type" value="Genomic_DNA"/>
</dbReference>
<dbReference type="AlphaFoldDB" id="A0A923MPQ3"/>
<keyword evidence="3" id="KW-1185">Reference proteome</keyword>
<accession>A0A923MPQ3</accession>
<organism evidence="2 3">
    <name type="scientific">Ramlibacter cellulosilyticus</name>
    <dbReference type="NCBI Taxonomy" id="2764187"/>
    <lineage>
        <taxon>Bacteria</taxon>
        <taxon>Pseudomonadati</taxon>
        <taxon>Pseudomonadota</taxon>
        <taxon>Betaproteobacteria</taxon>
        <taxon>Burkholderiales</taxon>
        <taxon>Comamonadaceae</taxon>
        <taxon>Ramlibacter</taxon>
    </lineage>
</organism>
<dbReference type="Proteomes" id="UP000608513">
    <property type="component" value="Unassembled WGS sequence"/>
</dbReference>
<feature type="chain" id="PRO_5037390434" description="Lipoprotein" evidence="1">
    <location>
        <begin position="19"/>
        <end position="134"/>
    </location>
</feature>
<comment type="caution">
    <text evidence="2">The sequence shown here is derived from an EMBL/GenBank/DDBJ whole genome shotgun (WGS) entry which is preliminary data.</text>
</comment>
<dbReference type="SUPFAM" id="SSF74653">
    <property type="entry name" value="TolA/TonB C-terminal domain"/>
    <property type="match status" value="1"/>
</dbReference>
<evidence type="ECO:0000256" key="1">
    <source>
        <dbReference type="SAM" id="SignalP"/>
    </source>
</evidence>
<dbReference type="RefSeq" id="WP_187074334.1">
    <property type="nucleotide sequence ID" value="NZ_JACORT010000001.1"/>
</dbReference>
<reference evidence="2" key="1">
    <citation type="submission" date="2020-08" db="EMBL/GenBank/DDBJ databases">
        <title>Ramlibacter sp. USB13 16S ribosomal RNA gene genome sequencing and assembly.</title>
        <authorList>
            <person name="Kang M."/>
        </authorList>
    </citation>
    <scope>NUCLEOTIDE SEQUENCE</scope>
    <source>
        <strain evidence="2">USB13</strain>
    </source>
</reference>
<evidence type="ECO:0000313" key="3">
    <source>
        <dbReference type="Proteomes" id="UP000608513"/>
    </source>
</evidence>